<name>A0AA86NFH9_9EUKA</name>
<reference evidence="2 3" key="2">
    <citation type="submission" date="2024-07" db="EMBL/GenBank/DDBJ databases">
        <authorList>
            <person name="Akdeniz Z."/>
        </authorList>
    </citation>
    <scope>NUCLEOTIDE SEQUENCE [LARGE SCALE GENOMIC DNA]</scope>
</reference>
<sequence length="192" mass="23133">MNEFRFYIPIENVQQQLEFAIEFKMGSETIWENNRNRNFQYPIFQIGLLQLYRLAIKKYVNFKEQPIFYPESDFVIDKFTDKIEFVKEQIKTLFEDKARQSQKIQSRLNLSKIPTAIAKFQEKQIQIRFSLLLNEIYCKKFNFDKTNRKLNRIEQKIHAQQQTILTALNSVLERQAYYSQVFDQICCNNGSQ</sequence>
<comment type="caution">
    <text evidence="1">The sequence shown here is derived from an EMBL/GenBank/DDBJ whole genome shotgun (WGS) entry which is preliminary data.</text>
</comment>
<proteinExistence type="predicted"/>
<keyword evidence="3" id="KW-1185">Reference proteome</keyword>
<gene>
    <name evidence="2" type="ORF">HINF_LOCUS50786</name>
    <name evidence="1" type="ORF">HINF_LOCUS6354</name>
</gene>
<reference evidence="1" key="1">
    <citation type="submission" date="2023-06" db="EMBL/GenBank/DDBJ databases">
        <authorList>
            <person name="Kurt Z."/>
        </authorList>
    </citation>
    <scope>NUCLEOTIDE SEQUENCE</scope>
</reference>
<accession>A0AA86NFH9</accession>
<evidence type="ECO:0000313" key="3">
    <source>
        <dbReference type="Proteomes" id="UP001642409"/>
    </source>
</evidence>
<dbReference type="InterPro" id="IPR038175">
    <property type="entry name" value="CBM21_dom_sf"/>
</dbReference>
<protein>
    <submittedName>
        <fullName evidence="1">CBM21 domain superfamily</fullName>
    </submittedName>
    <submittedName>
        <fullName evidence="2">CBM21_domain superfamily</fullName>
    </submittedName>
</protein>
<evidence type="ECO:0000313" key="2">
    <source>
        <dbReference type="EMBL" id="CAL6063258.1"/>
    </source>
</evidence>
<organism evidence="1">
    <name type="scientific">Hexamita inflata</name>
    <dbReference type="NCBI Taxonomy" id="28002"/>
    <lineage>
        <taxon>Eukaryota</taxon>
        <taxon>Metamonada</taxon>
        <taxon>Diplomonadida</taxon>
        <taxon>Hexamitidae</taxon>
        <taxon>Hexamitinae</taxon>
        <taxon>Hexamita</taxon>
    </lineage>
</organism>
<dbReference type="EMBL" id="CATOUU010000166">
    <property type="protein sequence ID" value="CAI9918709.1"/>
    <property type="molecule type" value="Genomic_DNA"/>
</dbReference>
<dbReference type="Proteomes" id="UP001642409">
    <property type="component" value="Unassembled WGS sequence"/>
</dbReference>
<evidence type="ECO:0000313" key="1">
    <source>
        <dbReference type="EMBL" id="CAI9918709.1"/>
    </source>
</evidence>
<dbReference type="AlphaFoldDB" id="A0AA86NFH9"/>
<dbReference type="Gene3D" id="2.60.40.2440">
    <property type="entry name" value="Carbohydrate binding type-21 domain"/>
    <property type="match status" value="1"/>
</dbReference>
<dbReference type="EMBL" id="CAXDID020000245">
    <property type="protein sequence ID" value="CAL6063258.1"/>
    <property type="molecule type" value="Genomic_DNA"/>
</dbReference>